<feature type="region of interest" description="Disordered" evidence="1">
    <location>
        <begin position="1"/>
        <end position="26"/>
    </location>
</feature>
<evidence type="ECO:0000256" key="1">
    <source>
        <dbReference type="SAM" id="MobiDB-lite"/>
    </source>
</evidence>
<reference evidence="3" key="2">
    <citation type="submission" date="2015-01" db="EMBL/GenBank/DDBJ databases">
        <title>Evolutionary Origins and Diversification of the Mycorrhizal Mutualists.</title>
        <authorList>
            <consortium name="DOE Joint Genome Institute"/>
            <consortium name="Mycorrhizal Genomics Consortium"/>
            <person name="Kohler A."/>
            <person name="Kuo A."/>
            <person name="Nagy L.G."/>
            <person name="Floudas D."/>
            <person name="Copeland A."/>
            <person name="Barry K.W."/>
            <person name="Cichocki N."/>
            <person name="Veneault-Fourrey C."/>
            <person name="LaButti K."/>
            <person name="Lindquist E.A."/>
            <person name="Lipzen A."/>
            <person name="Lundell T."/>
            <person name="Morin E."/>
            <person name="Murat C."/>
            <person name="Riley R."/>
            <person name="Ohm R."/>
            <person name="Sun H."/>
            <person name="Tunlid A."/>
            <person name="Henrissat B."/>
            <person name="Grigoriev I.V."/>
            <person name="Hibbett D.S."/>
            <person name="Martin F."/>
        </authorList>
    </citation>
    <scope>NUCLEOTIDE SEQUENCE [LARGE SCALE GENOMIC DNA]</scope>
    <source>
        <strain evidence="3">F 1598</strain>
    </source>
</reference>
<sequence length="111" mass="12016">MNPYKRKNVLDGSYKPKPFKSTSNLPVKISKPTGAVQNNAVASSSKIPPSITNAQTILDFPARTDDHDISSCLEDEPIDTNKDVSVPPSKMTDTKGKQKASPGHPNKKKVV</sequence>
<evidence type="ECO:0000313" key="2">
    <source>
        <dbReference type="EMBL" id="KIM74272.1"/>
    </source>
</evidence>
<accession>A0A0C3BAB2</accession>
<keyword evidence="3" id="KW-1185">Reference proteome</keyword>
<dbReference type="Proteomes" id="UP000054166">
    <property type="component" value="Unassembled WGS sequence"/>
</dbReference>
<evidence type="ECO:0000313" key="3">
    <source>
        <dbReference type="Proteomes" id="UP000054166"/>
    </source>
</evidence>
<name>A0A0C3BAB2_PILCF</name>
<dbReference type="EMBL" id="KN833063">
    <property type="protein sequence ID" value="KIM74272.1"/>
    <property type="molecule type" value="Genomic_DNA"/>
</dbReference>
<protein>
    <submittedName>
        <fullName evidence="2">Uncharacterized protein</fullName>
    </submittedName>
</protein>
<reference evidence="2 3" key="1">
    <citation type="submission" date="2014-04" db="EMBL/GenBank/DDBJ databases">
        <authorList>
            <consortium name="DOE Joint Genome Institute"/>
            <person name="Kuo A."/>
            <person name="Tarkka M."/>
            <person name="Buscot F."/>
            <person name="Kohler A."/>
            <person name="Nagy L.G."/>
            <person name="Floudas D."/>
            <person name="Copeland A."/>
            <person name="Barry K.W."/>
            <person name="Cichocki N."/>
            <person name="Veneault-Fourrey C."/>
            <person name="LaButti K."/>
            <person name="Lindquist E.A."/>
            <person name="Lipzen A."/>
            <person name="Lundell T."/>
            <person name="Morin E."/>
            <person name="Murat C."/>
            <person name="Sun H."/>
            <person name="Tunlid A."/>
            <person name="Henrissat B."/>
            <person name="Grigoriev I.V."/>
            <person name="Hibbett D.S."/>
            <person name="Martin F."/>
            <person name="Nordberg H.P."/>
            <person name="Cantor M.N."/>
            <person name="Hua S.X."/>
        </authorList>
    </citation>
    <scope>NUCLEOTIDE SEQUENCE [LARGE SCALE GENOMIC DNA]</scope>
    <source>
        <strain evidence="2 3">F 1598</strain>
    </source>
</reference>
<proteinExistence type="predicted"/>
<organism evidence="2 3">
    <name type="scientific">Piloderma croceum (strain F 1598)</name>
    <dbReference type="NCBI Taxonomy" id="765440"/>
    <lineage>
        <taxon>Eukaryota</taxon>
        <taxon>Fungi</taxon>
        <taxon>Dikarya</taxon>
        <taxon>Basidiomycota</taxon>
        <taxon>Agaricomycotina</taxon>
        <taxon>Agaricomycetes</taxon>
        <taxon>Agaricomycetidae</taxon>
        <taxon>Atheliales</taxon>
        <taxon>Atheliaceae</taxon>
        <taxon>Piloderma</taxon>
    </lineage>
</organism>
<gene>
    <name evidence="2" type="ORF">PILCRDRAFT_14533</name>
</gene>
<dbReference type="HOGENOM" id="CLU_2159378_0_0_1"/>
<dbReference type="AlphaFoldDB" id="A0A0C3BAB2"/>
<dbReference type="InParanoid" id="A0A0C3BAB2"/>
<feature type="region of interest" description="Disordered" evidence="1">
    <location>
        <begin position="65"/>
        <end position="111"/>
    </location>
</feature>